<gene>
    <name evidence="1" type="ORF">KME32_35935</name>
</gene>
<evidence type="ECO:0000313" key="2">
    <source>
        <dbReference type="Proteomes" id="UP000715781"/>
    </source>
</evidence>
<protein>
    <submittedName>
        <fullName evidence="1">Uncharacterized protein</fullName>
    </submittedName>
</protein>
<organism evidence="1 2">
    <name type="scientific">Mojavia pulchra JT2-VF2</name>
    <dbReference type="NCBI Taxonomy" id="287848"/>
    <lineage>
        <taxon>Bacteria</taxon>
        <taxon>Bacillati</taxon>
        <taxon>Cyanobacteriota</taxon>
        <taxon>Cyanophyceae</taxon>
        <taxon>Nostocales</taxon>
        <taxon>Nostocaceae</taxon>
    </lineage>
</organism>
<name>A0A951Q7N8_9NOST</name>
<dbReference type="AlphaFoldDB" id="A0A951Q7N8"/>
<reference evidence="1" key="1">
    <citation type="submission" date="2021-05" db="EMBL/GenBank/DDBJ databases">
        <authorList>
            <person name="Pietrasiak N."/>
            <person name="Ward R."/>
            <person name="Stajich J.E."/>
            <person name="Kurbessoian T."/>
        </authorList>
    </citation>
    <scope>NUCLEOTIDE SEQUENCE</scope>
    <source>
        <strain evidence="1">JT2-VF2</strain>
    </source>
</reference>
<sequence>MNHSIQFELQNSEYIAKKLNPSDATILQHLYEQCTDGSLVVRGFGTVVAGFMGGDR</sequence>
<dbReference type="EMBL" id="JAHHHN010000077">
    <property type="protein sequence ID" value="MBW4566353.1"/>
    <property type="molecule type" value="Genomic_DNA"/>
</dbReference>
<reference evidence="1" key="2">
    <citation type="journal article" date="2022" name="Microbiol. Resour. Announc.">
        <title>Metagenome Sequencing to Explore Phylogenomics of Terrestrial Cyanobacteria.</title>
        <authorList>
            <person name="Ward R.D."/>
            <person name="Stajich J.E."/>
            <person name="Johansen J.R."/>
            <person name="Huntemann M."/>
            <person name="Clum A."/>
            <person name="Foster B."/>
            <person name="Foster B."/>
            <person name="Roux S."/>
            <person name="Palaniappan K."/>
            <person name="Varghese N."/>
            <person name="Mukherjee S."/>
            <person name="Reddy T.B.K."/>
            <person name="Daum C."/>
            <person name="Copeland A."/>
            <person name="Chen I.A."/>
            <person name="Ivanova N.N."/>
            <person name="Kyrpides N.C."/>
            <person name="Shapiro N."/>
            <person name="Eloe-Fadrosh E.A."/>
            <person name="Pietrasiak N."/>
        </authorList>
    </citation>
    <scope>NUCLEOTIDE SEQUENCE</scope>
    <source>
        <strain evidence="1">JT2-VF2</strain>
    </source>
</reference>
<comment type="caution">
    <text evidence="1">The sequence shown here is derived from an EMBL/GenBank/DDBJ whole genome shotgun (WGS) entry which is preliminary data.</text>
</comment>
<dbReference type="Proteomes" id="UP000715781">
    <property type="component" value="Unassembled WGS sequence"/>
</dbReference>
<evidence type="ECO:0000313" key="1">
    <source>
        <dbReference type="EMBL" id="MBW4566353.1"/>
    </source>
</evidence>
<proteinExistence type="predicted"/>
<accession>A0A951Q7N8</accession>